<evidence type="ECO:0000313" key="1">
    <source>
        <dbReference type="EMBL" id="KAF9555799.1"/>
    </source>
</evidence>
<dbReference type="OrthoDB" id="2305654at2759"/>
<dbReference type="AlphaFoldDB" id="A0A9P6FIQ6"/>
<proteinExistence type="predicted"/>
<accession>A0A9P6FIQ6</accession>
<keyword evidence="2" id="KW-1185">Reference proteome</keyword>
<organism evidence="1 2">
    <name type="scientific">Lunasporangiospora selenospora</name>
    <dbReference type="NCBI Taxonomy" id="979761"/>
    <lineage>
        <taxon>Eukaryota</taxon>
        <taxon>Fungi</taxon>
        <taxon>Fungi incertae sedis</taxon>
        <taxon>Mucoromycota</taxon>
        <taxon>Mortierellomycotina</taxon>
        <taxon>Mortierellomycetes</taxon>
        <taxon>Mortierellales</taxon>
        <taxon>Mortierellaceae</taxon>
        <taxon>Lunasporangiospora</taxon>
    </lineage>
</organism>
<comment type="caution">
    <text evidence="1">The sequence shown here is derived from an EMBL/GenBank/DDBJ whole genome shotgun (WGS) entry which is preliminary data.</text>
</comment>
<name>A0A9P6FIQ6_9FUNG</name>
<protein>
    <submittedName>
        <fullName evidence="1">Uncharacterized protein</fullName>
    </submittedName>
</protein>
<dbReference type="EMBL" id="JAABOA010006693">
    <property type="protein sequence ID" value="KAF9555799.1"/>
    <property type="molecule type" value="Genomic_DNA"/>
</dbReference>
<sequence>METPHAEGYYYTGQTPFRKPNESSLRFHARRLVSIQTLARLEYTVEEAESKFNRALGPVELTFVGLDHPPLQASKEK</sequence>
<dbReference type="Proteomes" id="UP000780801">
    <property type="component" value="Unassembled WGS sequence"/>
</dbReference>
<gene>
    <name evidence="1" type="ORF">BGW38_009220</name>
</gene>
<evidence type="ECO:0000313" key="2">
    <source>
        <dbReference type="Proteomes" id="UP000780801"/>
    </source>
</evidence>
<reference evidence="1" key="1">
    <citation type="journal article" date="2020" name="Fungal Divers.">
        <title>Resolving the Mortierellaceae phylogeny through synthesis of multi-gene phylogenetics and phylogenomics.</title>
        <authorList>
            <person name="Vandepol N."/>
            <person name="Liber J."/>
            <person name="Desiro A."/>
            <person name="Na H."/>
            <person name="Kennedy M."/>
            <person name="Barry K."/>
            <person name="Grigoriev I.V."/>
            <person name="Miller A.N."/>
            <person name="O'Donnell K."/>
            <person name="Stajich J.E."/>
            <person name="Bonito G."/>
        </authorList>
    </citation>
    <scope>NUCLEOTIDE SEQUENCE</scope>
    <source>
        <strain evidence="1">KOD1015</strain>
    </source>
</reference>